<evidence type="ECO:0000256" key="1">
    <source>
        <dbReference type="SAM" id="SignalP"/>
    </source>
</evidence>
<feature type="chain" id="PRO_5046254570" evidence="1">
    <location>
        <begin position="24"/>
        <end position="126"/>
    </location>
</feature>
<keyword evidence="2" id="KW-1185">Reference proteome</keyword>
<protein>
    <submittedName>
        <fullName evidence="3">Uncharacterized protein LOC113400436</fullName>
    </submittedName>
</protein>
<evidence type="ECO:0000313" key="3">
    <source>
        <dbReference type="RefSeq" id="XP_064073498.1"/>
    </source>
</evidence>
<feature type="signal peptide" evidence="1">
    <location>
        <begin position="1"/>
        <end position="23"/>
    </location>
</feature>
<organism evidence="2 3">
    <name type="scientific">Vanessa tameamea</name>
    <name type="common">Kamehameha butterfly</name>
    <dbReference type="NCBI Taxonomy" id="334116"/>
    <lineage>
        <taxon>Eukaryota</taxon>
        <taxon>Metazoa</taxon>
        <taxon>Ecdysozoa</taxon>
        <taxon>Arthropoda</taxon>
        <taxon>Hexapoda</taxon>
        <taxon>Insecta</taxon>
        <taxon>Pterygota</taxon>
        <taxon>Neoptera</taxon>
        <taxon>Endopterygota</taxon>
        <taxon>Lepidoptera</taxon>
        <taxon>Glossata</taxon>
        <taxon>Ditrysia</taxon>
        <taxon>Papilionoidea</taxon>
        <taxon>Nymphalidae</taxon>
        <taxon>Nymphalinae</taxon>
        <taxon>Vanessa</taxon>
    </lineage>
</organism>
<reference evidence="3" key="1">
    <citation type="submission" date="2025-08" db="UniProtKB">
        <authorList>
            <consortium name="RefSeq"/>
        </authorList>
    </citation>
    <scope>IDENTIFICATION</scope>
    <source>
        <tissue evidence="3">Whole body</tissue>
    </source>
</reference>
<evidence type="ECO:0000313" key="2">
    <source>
        <dbReference type="Proteomes" id="UP001652626"/>
    </source>
</evidence>
<name>A0ABM4AQD3_VANTA</name>
<proteinExistence type="predicted"/>
<keyword evidence="1" id="KW-0732">Signal</keyword>
<dbReference type="RefSeq" id="XP_064073498.1">
    <property type="nucleotide sequence ID" value="XM_064217428.1"/>
</dbReference>
<accession>A0ABM4AQD3</accession>
<gene>
    <name evidence="3" type="primary">LOC113400436</name>
</gene>
<dbReference type="Proteomes" id="UP001652626">
    <property type="component" value="Chromosome 17"/>
</dbReference>
<sequence>MAAGNIYIFAFFTALVAVNLIFAEESALEQGSEFFDQVDVGAEAEREARSPNEEGDRPQERMFFNLFPITTSCNYTTQAGSTCTSCTQALRCLANGVGIVRNCRGFLPYCNGGRCSFIPGSNCTSG</sequence>
<dbReference type="GeneID" id="113400436"/>